<name>A0AAV8X8K7_9CUCU</name>
<dbReference type="PANTHER" id="PTHR47143">
    <property type="entry name" value="TRANSIENT RECEPTOR POTENTIAL CATION CHANNEL PROTEIN PAINLESS"/>
    <property type="match status" value="1"/>
</dbReference>
<dbReference type="Pfam" id="PF00023">
    <property type="entry name" value="Ank"/>
    <property type="match status" value="1"/>
</dbReference>
<evidence type="ECO:0000256" key="2">
    <source>
        <dbReference type="ARBA" id="ARBA00022606"/>
    </source>
</evidence>
<keyword evidence="2" id="KW-0716">Sensory transduction</keyword>
<evidence type="ECO:0000256" key="1">
    <source>
        <dbReference type="ARBA" id="ARBA00022448"/>
    </source>
</evidence>
<dbReference type="InterPro" id="IPR002110">
    <property type="entry name" value="Ankyrin_rpt"/>
</dbReference>
<dbReference type="PROSITE" id="PS50297">
    <property type="entry name" value="ANK_REP_REGION"/>
    <property type="match status" value="1"/>
</dbReference>
<evidence type="ECO:0000256" key="8">
    <source>
        <dbReference type="SAM" id="Phobius"/>
    </source>
</evidence>
<keyword evidence="4 7" id="KW-0040">ANK repeat</keyword>
<dbReference type="Gene3D" id="1.25.40.20">
    <property type="entry name" value="Ankyrin repeat-containing domain"/>
    <property type="match status" value="3"/>
</dbReference>
<keyword evidence="3" id="KW-0677">Repeat</keyword>
<feature type="transmembrane region" description="Helical" evidence="8">
    <location>
        <begin position="583"/>
        <end position="604"/>
    </location>
</feature>
<dbReference type="InterPro" id="IPR036770">
    <property type="entry name" value="Ankyrin_rpt-contain_sf"/>
</dbReference>
<reference evidence="9" key="1">
    <citation type="journal article" date="2023" name="Insect Mol. Biol.">
        <title>Genome sequencing provides insights into the evolution of gene families encoding plant cell wall-degrading enzymes in longhorned beetles.</title>
        <authorList>
            <person name="Shin N.R."/>
            <person name="Okamura Y."/>
            <person name="Kirsch R."/>
            <person name="Pauchet Y."/>
        </authorList>
    </citation>
    <scope>NUCLEOTIDE SEQUENCE</scope>
    <source>
        <strain evidence="9">AMC_N1</strain>
    </source>
</reference>
<feature type="repeat" description="ANK" evidence="7">
    <location>
        <begin position="379"/>
        <end position="411"/>
    </location>
</feature>
<proteinExistence type="predicted"/>
<keyword evidence="8" id="KW-0472">Membrane</keyword>
<protein>
    <recommendedName>
        <fullName evidence="11">Transient receptor potential cation channel protein painless</fullName>
    </recommendedName>
</protein>
<dbReference type="EMBL" id="JAPWTK010000965">
    <property type="protein sequence ID" value="KAJ8934909.1"/>
    <property type="molecule type" value="Genomic_DNA"/>
</dbReference>
<dbReference type="GO" id="GO:0022857">
    <property type="term" value="F:transmembrane transporter activity"/>
    <property type="evidence" value="ECO:0007669"/>
    <property type="project" value="TreeGrafter"/>
</dbReference>
<evidence type="ECO:0000313" key="9">
    <source>
        <dbReference type="EMBL" id="KAJ8934909.1"/>
    </source>
</evidence>
<evidence type="ECO:0000256" key="6">
    <source>
        <dbReference type="ARBA" id="ARBA00023303"/>
    </source>
</evidence>
<keyword evidence="10" id="KW-1185">Reference proteome</keyword>
<accession>A0AAV8X8K7</accession>
<dbReference type="InterPro" id="IPR052076">
    <property type="entry name" value="TRP_cation_channel"/>
</dbReference>
<evidence type="ECO:0000313" key="10">
    <source>
        <dbReference type="Proteomes" id="UP001162162"/>
    </source>
</evidence>
<dbReference type="AlphaFoldDB" id="A0AAV8X8K7"/>
<evidence type="ECO:0008006" key="11">
    <source>
        <dbReference type="Google" id="ProtNLM"/>
    </source>
</evidence>
<keyword evidence="8" id="KW-1133">Transmembrane helix</keyword>
<keyword evidence="1" id="KW-0813">Transport</keyword>
<dbReference type="Pfam" id="PF12796">
    <property type="entry name" value="Ank_2"/>
    <property type="match status" value="1"/>
</dbReference>
<evidence type="ECO:0000256" key="5">
    <source>
        <dbReference type="ARBA" id="ARBA00023065"/>
    </source>
</evidence>
<keyword evidence="6" id="KW-0407">Ion channel</keyword>
<keyword evidence="8" id="KW-0812">Transmembrane</keyword>
<dbReference type="GO" id="GO:0034220">
    <property type="term" value="P:monoatomic ion transmembrane transport"/>
    <property type="evidence" value="ECO:0007669"/>
    <property type="project" value="UniProtKB-KW"/>
</dbReference>
<dbReference type="PANTHER" id="PTHR47143:SF4">
    <property type="entry name" value="TRANSIENT RECEPTOR POTENTIAL CATION CHANNEL PROTEIN PAINLESS"/>
    <property type="match status" value="1"/>
</dbReference>
<comment type="caution">
    <text evidence="9">The sequence shown here is derived from an EMBL/GenBank/DDBJ whole genome shotgun (WGS) entry which is preliminary data.</text>
</comment>
<organism evidence="9 10">
    <name type="scientific">Aromia moschata</name>
    <dbReference type="NCBI Taxonomy" id="1265417"/>
    <lineage>
        <taxon>Eukaryota</taxon>
        <taxon>Metazoa</taxon>
        <taxon>Ecdysozoa</taxon>
        <taxon>Arthropoda</taxon>
        <taxon>Hexapoda</taxon>
        <taxon>Insecta</taxon>
        <taxon>Pterygota</taxon>
        <taxon>Neoptera</taxon>
        <taxon>Endopterygota</taxon>
        <taxon>Coleoptera</taxon>
        <taxon>Polyphaga</taxon>
        <taxon>Cucujiformia</taxon>
        <taxon>Chrysomeloidea</taxon>
        <taxon>Cerambycidae</taxon>
        <taxon>Cerambycinae</taxon>
        <taxon>Callichromatini</taxon>
        <taxon>Aromia</taxon>
    </lineage>
</organism>
<gene>
    <name evidence="9" type="ORF">NQ318_012458</name>
</gene>
<evidence type="ECO:0000256" key="7">
    <source>
        <dbReference type="PROSITE-ProRule" id="PRU00023"/>
    </source>
</evidence>
<keyword evidence="5" id="KW-0406">Ion transport</keyword>
<dbReference type="PROSITE" id="PS50088">
    <property type="entry name" value="ANK_REPEAT"/>
    <property type="match status" value="2"/>
</dbReference>
<feature type="repeat" description="ANK" evidence="7">
    <location>
        <begin position="129"/>
        <end position="168"/>
    </location>
</feature>
<dbReference type="SUPFAM" id="SSF48403">
    <property type="entry name" value="Ankyrin repeat"/>
    <property type="match status" value="2"/>
</dbReference>
<evidence type="ECO:0000256" key="4">
    <source>
        <dbReference type="ARBA" id="ARBA00023043"/>
    </source>
</evidence>
<dbReference type="SMART" id="SM00248">
    <property type="entry name" value="ANK"/>
    <property type="match status" value="7"/>
</dbReference>
<sequence>MYEPLTGRKEGLMRTNSICPSPESVLLELVKKNERENIVRFIEANPKLLDYVYSPEYNKPILLIACSEDDVEPATVKTLIDLGADLHYSSEIDEEWQALHFAACHTRSAILRVIIENLRNPGDINATAKGSNALHVLIKHGRTDLTDEFGECAKILVQQGINVNLGDSNGVSPILWAAKRGYKDIIKTILENSVVPVDLDSHQSRRKTARDIITSENLYDGPLPEKCDNNNETDENILFRYLQCENESAFINYKNGDISGSVNADNSHSTLLQTSCYKHLRRAVDHLMKSGANPNLTTKNNRQLPIELAAECGCYEIFETLLSHRDIRVPKSVLVTLLKYTDNEQFFNVGISHAECYKILLKHLERNENLLDINEVDDSQNSPLHYAVRYADSEKVEELLQLGASLGCKNKFGVMPVQDIGAELLEKHLNSCVEFDRNTKKYDKEDFQVTFNYRTLIPPLKKPHYNVAYDNSDPETSINHIVTRELVAETEVISYMSRTPEFKYLLQHPVIVSFLFMKWHRIRCFYILFTDGEPVSRNETEGGEDEDFFTDPGRSVFKTIVMLTGEFDAGSLNFQHFPVTSKLIFSLFVFMIAIILLNLLNGLAVSDTQMIKNNAELVGHISRAQHIQYVESMALGNILPSTIIKAINGLCCCFPQYADHKFSMYKPLAKRVCLFPHYLDYKLTFYPNKYGEICLPVKGKKRGLFARNCYDCSHIYLDKETVKRTTAIVQQRREEEAKVKQEDNHVQKIDDIIQRLKENAASDRMEIFILNKKAGPHIKIYQP</sequence>
<dbReference type="Proteomes" id="UP001162162">
    <property type="component" value="Unassembled WGS sequence"/>
</dbReference>
<dbReference type="GO" id="GO:1902495">
    <property type="term" value="C:transmembrane transporter complex"/>
    <property type="evidence" value="ECO:0007669"/>
    <property type="project" value="TreeGrafter"/>
</dbReference>
<evidence type="ECO:0000256" key="3">
    <source>
        <dbReference type="ARBA" id="ARBA00022737"/>
    </source>
</evidence>